<feature type="domain" description="FtsK gamma" evidence="6">
    <location>
        <begin position="310"/>
        <end position="372"/>
    </location>
</feature>
<dbReference type="Proteomes" id="UP001231915">
    <property type="component" value="Unassembled WGS sequence"/>
</dbReference>
<dbReference type="SMART" id="SM00843">
    <property type="entry name" value="Ftsk_gamma"/>
    <property type="match status" value="1"/>
</dbReference>
<keyword evidence="5" id="KW-0233">DNA recombination</keyword>
<evidence type="ECO:0000259" key="6">
    <source>
        <dbReference type="SMART" id="SM00843"/>
    </source>
</evidence>
<dbReference type="EMBL" id="JASJUT010000002">
    <property type="protein sequence ID" value="MDK2594427.1"/>
    <property type="molecule type" value="Genomic_DNA"/>
</dbReference>
<dbReference type="Pfam" id="PF04381">
    <property type="entry name" value="RdgC"/>
    <property type="match status" value="1"/>
</dbReference>
<dbReference type="InterPro" id="IPR018541">
    <property type="entry name" value="Ftsk_gamma"/>
</dbReference>
<protein>
    <recommendedName>
        <fullName evidence="3">Recombination-associated protein RdgC</fullName>
    </recommendedName>
</protein>
<dbReference type="InterPro" id="IPR007476">
    <property type="entry name" value="RdgC"/>
</dbReference>
<evidence type="ECO:0000256" key="4">
    <source>
        <dbReference type="ARBA" id="ARBA00022490"/>
    </source>
</evidence>
<keyword evidence="8" id="KW-1185">Reference proteome</keyword>
<gene>
    <name evidence="7" type="primary">rdgC</name>
    <name evidence="7" type="ORF">QNM18_05015</name>
</gene>
<dbReference type="PANTHER" id="PTHR38103">
    <property type="entry name" value="RECOMBINATION-ASSOCIATED PROTEIN RDGC"/>
    <property type="match status" value="1"/>
</dbReference>
<evidence type="ECO:0000256" key="3">
    <source>
        <dbReference type="ARBA" id="ARBA00022296"/>
    </source>
</evidence>
<dbReference type="InterPro" id="IPR036388">
    <property type="entry name" value="WH-like_DNA-bd_sf"/>
</dbReference>
<dbReference type="SUPFAM" id="SSF46785">
    <property type="entry name" value="Winged helix' DNA-binding domain"/>
    <property type="match status" value="1"/>
</dbReference>
<dbReference type="NCBIfam" id="NF001464">
    <property type="entry name" value="PRK00321.1-5"/>
    <property type="match status" value="1"/>
</dbReference>
<evidence type="ECO:0000256" key="5">
    <source>
        <dbReference type="ARBA" id="ARBA00023172"/>
    </source>
</evidence>
<name>A0ABT7EHA7_9GAMM</name>
<comment type="caution">
    <text evidence="7">The sequence shown here is derived from an EMBL/GenBank/DDBJ whole genome shotgun (WGS) entry which is preliminary data.</text>
</comment>
<evidence type="ECO:0000313" key="8">
    <source>
        <dbReference type="Proteomes" id="UP001231915"/>
    </source>
</evidence>
<dbReference type="InterPro" id="IPR036390">
    <property type="entry name" value="WH_DNA-bd_sf"/>
</dbReference>
<accession>A0ABT7EHA7</accession>
<sequence>MYLSNVQVYKFKSDVIYHFDDFEESLQQDKARNCGAQELSTFGWTNALGDHGNTLAYFSQGKILLCAKRFERVIPASVLNDMVHEQVKKVELEENRSVKKKEREQIKDDILTTITPQAFEKAATHYVLIDTISKLIFVESANHTKAEETLALLRKSLGTLPVAPAFADLFIDTALTEYVSEQVPPKNFDFGGLATLVDSAEKTSEITLKDRDLYGDEIPELMTSMLVSKLEMKYKDRLTFTIHSDGSIKRIKYSDVIKETNNDIASEEIAHRLGADFILVVAELTELFNSIYQAIREKIDQGYEDCTQKSDIATPNIDAAEKIIIETKNTSISNLQRSLRIGYSNASHLLTELEKKGVVSAPGNNGLRELLA</sequence>
<dbReference type="PANTHER" id="PTHR38103:SF1">
    <property type="entry name" value="RECOMBINATION-ASSOCIATED PROTEIN RDGC"/>
    <property type="match status" value="1"/>
</dbReference>
<proteinExistence type="inferred from homology"/>
<dbReference type="RefSeq" id="WP_284136824.1">
    <property type="nucleotide sequence ID" value="NZ_JASJUT010000002.1"/>
</dbReference>
<keyword evidence="4" id="KW-0963">Cytoplasm</keyword>
<reference evidence="7 8" key="1">
    <citation type="submission" date="2023-05" db="EMBL/GenBank/DDBJ databases">
        <title>Pseudoalteromonas ardens sp. nov., Pseudoalteromonas obscura sp. nov., and Pseudoalteromonas umbrosa sp. nov., isolated from the coral Montipora capitata.</title>
        <authorList>
            <person name="Thomas E.M."/>
            <person name="Smith E.M."/>
            <person name="Papke E."/>
            <person name="Shlafstein M.D."/>
            <person name="Oline D.K."/>
            <person name="Videau P."/>
            <person name="Saw J.H."/>
            <person name="Strangman W.K."/>
            <person name="Ushijima B."/>
        </authorList>
    </citation>
    <scope>NUCLEOTIDE SEQUENCE [LARGE SCALE GENOMIC DNA]</scope>
    <source>
        <strain evidence="7 8">P94</strain>
    </source>
</reference>
<dbReference type="Gene3D" id="1.10.10.10">
    <property type="entry name" value="Winged helix-like DNA-binding domain superfamily/Winged helix DNA-binding domain"/>
    <property type="match status" value="1"/>
</dbReference>
<organism evidence="7 8">
    <name type="scientific">Pseudoalteromonas obscura</name>
    <dbReference type="NCBI Taxonomy" id="3048491"/>
    <lineage>
        <taxon>Bacteria</taxon>
        <taxon>Pseudomonadati</taxon>
        <taxon>Pseudomonadota</taxon>
        <taxon>Gammaproteobacteria</taxon>
        <taxon>Alteromonadales</taxon>
        <taxon>Pseudoalteromonadaceae</taxon>
        <taxon>Pseudoalteromonas</taxon>
    </lineage>
</organism>
<dbReference type="Pfam" id="PF09397">
    <property type="entry name" value="FtsK_gamma"/>
    <property type="match status" value="1"/>
</dbReference>
<evidence type="ECO:0000256" key="2">
    <source>
        <dbReference type="ARBA" id="ARBA00008657"/>
    </source>
</evidence>
<comment type="similarity">
    <text evidence="2">Belongs to the RdgC family.</text>
</comment>
<comment type="subcellular location">
    <subcellularLocation>
        <location evidence="1">Cytoplasm</location>
        <location evidence="1">Nucleoid</location>
    </subcellularLocation>
</comment>
<evidence type="ECO:0000313" key="7">
    <source>
        <dbReference type="EMBL" id="MDK2594427.1"/>
    </source>
</evidence>
<evidence type="ECO:0000256" key="1">
    <source>
        <dbReference type="ARBA" id="ARBA00004453"/>
    </source>
</evidence>